<dbReference type="PANTHER" id="PTHR11760:SF19">
    <property type="entry name" value="SMALL RIBOSOMAL SUBUNIT PROTEIN US3C"/>
    <property type="match status" value="1"/>
</dbReference>
<dbReference type="SUPFAM" id="SSF54814">
    <property type="entry name" value="Prokaryotic type KH domain (KH-domain type II)"/>
    <property type="match status" value="1"/>
</dbReference>
<keyword evidence="5 8" id="KW-0687">Ribonucleoprotein</keyword>
<dbReference type="InterPro" id="IPR005704">
    <property type="entry name" value="Ribosomal_uS3_bac-typ"/>
</dbReference>
<name>A0A0H4T455_9BACT</name>
<evidence type="ECO:0000313" key="10">
    <source>
        <dbReference type="EMBL" id="AKQ01510.1"/>
    </source>
</evidence>
<dbReference type="InterPro" id="IPR057258">
    <property type="entry name" value="Ribosomal_uS3"/>
</dbReference>
<dbReference type="InterPro" id="IPR015946">
    <property type="entry name" value="KH_dom-like_a/b"/>
</dbReference>
<dbReference type="InterPro" id="IPR009019">
    <property type="entry name" value="KH_sf_prok-type"/>
</dbReference>
<dbReference type="SMART" id="SM00322">
    <property type="entry name" value="KH"/>
    <property type="match status" value="1"/>
</dbReference>
<keyword evidence="2 8" id="KW-0699">rRNA-binding</keyword>
<dbReference type="InterPro" id="IPR036419">
    <property type="entry name" value="Ribosomal_S3_C_sf"/>
</dbReference>
<comment type="similarity">
    <text evidence="1 8">Belongs to the universal ribosomal protein uS3 family.</text>
</comment>
<gene>
    <name evidence="8" type="primary">rpsC</name>
</gene>
<dbReference type="AlphaFoldDB" id="A0A0H4T455"/>
<dbReference type="GO" id="GO:0003735">
    <property type="term" value="F:structural constituent of ribosome"/>
    <property type="evidence" value="ECO:0007669"/>
    <property type="project" value="InterPro"/>
</dbReference>
<dbReference type="HAMAP" id="MF_01309_B">
    <property type="entry name" value="Ribosomal_uS3_B"/>
    <property type="match status" value="1"/>
</dbReference>
<dbReference type="Pfam" id="PF07650">
    <property type="entry name" value="KH_2"/>
    <property type="match status" value="1"/>
</dbReference>
<dbReference type="Gene3D" id="3.30.1140.32">
    <property type="entry name" value="Ribosomal protein S3, C-terminal domain"/>
    <property type="match status" value="1"/>
</dbReference>
<dbReference type="InterPro" id="IPR004087">
    <property type="entry name" value="KH_dom"/>
</dbReference>
<keyword evidence="3 8" id="KW-0694">RNA-binding</keyword>
<evidence type="ECO:0000256" key="5">
    <source>
        <dbReference type="ARBA" id="ARBA00023274"/>
    </source>
</evidence>
<dbReference type="CDD" id="cd02412">
    <property type="entry name" value="KH-II_30S_S3"/>
    <property type="match status" value="1"/>
</dbReference>
<organism evidence="10">
    <name type="scientific">uncultured Microgenomates bacterium Rifle_16ft_4_minimus_19697</name>
    <dbReference type="NCBI Taxonomy" id="1665107"/>
    <lineage>
        <taxon>Bacteria</taxon>
        <taxon>Candidatus Microgenomatota</taxon>
        <taxon>environmental samples</taxon>
    </lineage>
</organism>
<dbReference type="FunFam" id="3.30.300.20:FF:000001">
    <property type="entry name" value="30S ribosomal protein S3"/>
    <property type="match status" value="1"/>
</dbReference>
<dbReference type="GO" id="GO:0019843">
    <property type="term" value="F:rRNA binding"/>
    <property type="evidence" value="ECO:0007669"/>
    <property type="project" value="UniProtKB-UniRule"/>
</dbReference>
<accession>A0A0H4T455</accession>
<dbReference type="InterPro" id="IPR001351">
    <property type="entry name" value="Ribosomal_uS3_C"/>
</dbReference>
<dbReference type="InterPro" id="IPR004044">
    <property type="entry name" value="KH_dom_type_2"/>
</dbReference>
<evidence type="ECO:0000256" key="1">
    <source>
        <dbReference type="ARBA" id="ARBA00010761"/>
    </source>
</evidence>
<dbReference type="Gene3D" id="3.30.300.20">
    <property type="match status" value="1"/>
</dbReference>
<proteinExistence type="inferred from homology"/>
<sequence>MGKKVNPIAARLPLTKQWSSRWFVSSDDKYRTLLLEDVKIRRMVMDRLKSAGISQVNIERSSGKITVIVKVSRPGMVIGRGGTGVEELRKAIEKEIGQKVSLNVEEIKNPDLDAHLVATNISDQIERRYPVKRAMLQSVDRVMRSGALGVKIMCSGRLGGAEIARKQKASSGSIPTSTLRANIDFAKVSSKTATAGVVGVKVWIHKKQESKKE</sequence>
<reference evidence="10" key="1">
    <citation type="journal article" date="2015" name="ISME J.">
        <title>Aquifer environment selects for microbial species cohorts in sediment and groundwater.</title>
        <authorList>
            <person name="Hug L.A."/>
            <person name="Thomas B.C."/>
            <person name="Brown C.T."/>
            <person name="Frischkorn K.R."/>
            <person name="Williams K.H."/>
            <person name="Tringe S.G."/>
            <person name="Banfield J.F."/>
        </authorList>
    </citation>
    <scope>NUCLEOTIDE SEQUENCE</scope>
</reference>
<evidence type="ECO:0000256" key="2">
    <source>
        <dbReference type="ARBA" id="ARBA00022730"/>
    </source>
</evidence>
<dbReference type="GO" id="GO:0022627">
    <property type="term" value="C:cytosolic small ribosomal subunit"/>
    <property type="evidence" value="ECO:0007669"/>
    <property type="project" value="TreeGrafter"/>
</dbReference>
<evidence type="ECO:0000256" key="7">
    <source>
        <dbReference type="ARBA" id="ARBA00035257"/>
    </source>
</evidence>
<evidence type="ECO:0000256" key="6">
    <source>
        <dbReference type="ARBA" id="ARBA00024998"/>
    </source>
</evidence>
<evidence type="ECO:0000259" key="9">
    <source>
        <dbReference type="PROSITE" id="PS50823"/>
    </source>
</evidence>
<dbReference type="PROSITE" id="PS50823">
    <property type="entry name" value="KH_TYPE_2"/>
    <property type="match status" value="1"/>
</dbReference>
<dbReference type="PANTHER" id="PTHR11760">
    <property type="entry name" value="30S/40S RIBOSOMAL PROTEIN S3"/>
    <property type="match status" value="1"/>
</dbReference>
<feature type="domain" description="KH type-2" evidence="9">
    <location>
        <begin position="40"/>
        <end position="108"/>
    </location>
</feature>
<evidence type="ECO:0000256" key="3">
    <source>
        <dbReference type="ARBA" id="ARBA00022884"/>
    </source>
</evidence>
<dbReference type="NCBIfam" id="TIGR01009">
    <property type="entry name" value="rpsC_bact"/>
    <property type="match status" value="1"/>
</dbReference>
<dbReference type="EMBL" id="KT006969">
    <property type="protein sequence ID" value="AKQ01510.1"/>
    <property type="molecule type" value="Genomic_DNA"/>
</dbReference>
<comment type="subunit">
    <text evidence="8">Part of the 30S ribosomal subunit. Forms a tight complex with proteins S10 and S14.</text>
</comment>
<comment type="function">
    <text evidence="6 8">Binds the lower part of the 30S subunit head. Binds mRNA in the 70S ribosome, positioning it for translation.</text>
</comment>
<dbReference type="Pfam" id="PF00189">
    <property type="entry name" value="Ribosomal_S3_C"/>
    <property type="match status" value="1"/>
</dbReference>
<dbReference type="SUPFAM" id="SSF54821">
    <property type="entry name" value="Ribosomal protein S3 C-terminal domain"/>
    <property type="match status" value="1"/>
</dbReference>
<dbReference type="GO" id="GO:0003729">
    <property type="term" value="F:mRNA binding"/>
    <property type="evidence" value="ECO:0007669"/>
    <property type="project" value="UniProtKB-UniRule"/>
</dbReference>
<keyword evidence="4 8" id="KW-0689">Ribosomal protein</keyword>
<dbReference type="GO" id="GO:0006412">
    <property type="term" value="P:translation"/>
    <property type="evidence" value="ECO:0007669"/>
    <property type="project" value="UniProtKB-UniRule"/>
</dbReference>
<evidence type="ECO:0000256" key="4">
    <source>
        <dbReference type="ARBA" id="ARBA00022980"/>
    </source>
</evidence>
<protein>
    <recommendedName>
        <fullName evidence="7 8">Small ribosomal subunit protein uS3</fullName>
    </recommendedName>
</protein>
<evidence type="ECO:0000256" key="8">
    <source>
        <dbReference type="HAMAP-Rule" id="MF_01309"/>
    </source>
</evidence>